<protein>
    <submittedName>
        <fullName evidence="8">Major facilitator superfamily domain-containing protein</fullName>
    </submittedName>
</protein>
<feature type="transmembrane region" description="Helical" evidence="6">
    <location>
        <begin position="175"/>
        <end position="196"/>
    </location>
</feature>
<accession>A0AA39Y407</accession>
<feature type="domain" description="Major facilitator superfamily (MFS) profile" evidence="7">
    <location>
        <begin position="79"/>
        <end position="540"/>
    </location>
</feature>
<feature type="transmembrane region" description="Helical" evidence="6">
    <location>
        <begin position="277"/>
        <end position="297"/>
    </location>
</feature>
<dbReference type="PROSITE" id="PS50850">
    <property type="entry name" value="MFS"/>
    <property type="match status" value="1"/>
</dbReference>
<feature type="transmembrane region" description="Helical" evidence="6">
    <location>
        <begin position="436"/>
        <end position="455"/>
    </location>
</feature>
<feature type="transmembrane region" description="Helical" evidence="6">
    <location>
        <begin position="517"/>
        <end position="535"/>
    </location>
</feature>
<dbReference type="Proteomes" id="UP001174936">
    <property type="component" value="Unassembled WGS sequence"/>
</dbReference>
<evidence type="ECO:0000256" key="6">
    <source>
        <dbReference type="SAM" id="Phobius"/>
    </source>
</evidence>
<dbReference type="Pfam" id="PF07690">
    <property type="entry name" value="MFS_1"/>
    <property type="match status" value="1"/>
</dbReference>
<evidence type="ECO:0000256" key="3">
    <source>
        <dbReference type="ARBA" id="ARBA00022989"/>
    </source>
</evidence>
<keyword evidence="9" id="KW-1185">Reference proteome</keyword>
<feature type="transmembrane region" description="Helical" evidence="6">
    <location>
        <begin position="382"/>
        <end position="404"/>
    </location>
</feature>
<dbReference type="SUPFAM" id="SSF103473">
    <property type="entry name" value="MFS general substrate transporter"/>
    <property type="match status" value="1"/>
</dbReference>
<dbReference type="GO" id="GO:0022857">
    <property type="term" value="F:transmembrane transporter activity"/>
    <property type="evidence" value="ECO:0007669"/>
    <property type="project" value="InterPro"/>
</dbReference>
<dbReference type="GO" id="GO:0016020">
    <property type="term" value="C:membrane"/>
    <property type="evidence" value="ECO:0007669"/>
    <property type="project" value="UniProtKB-SubCell"/>
</dbReference>
<evidence type="ECO:0000259" key="7">
    <source>
        <dbReference type="PROSITE" id="PS50850"/>
    </source>
</evidence>
<reference evidence="8" key="1">
    <citation type="submission" date="2023-06" db="EMBL/GenBank/DDBJ databases">
        <title>Genome-scale phylogeny and comparative genomics of the fungal order Sordariales.</title>
        <authorList>
            <consortium name="Lawrence Berkeley National Laboratory"/>
            <person name="Hensen N."/>
            <person name="Bonometti L."/>
            <person name="Westerberg I."/>
            <person name="Brannstrom I.O."/>
            <person name="Guillou S."/>
            <person name="Cros-Aarteil S."/>
            <person name="Calhoun S."/>
            <person name="Haridas S."/>
            <person name="Kuo A."/>
            <person name="Mondo S."/>
            <person name="Pangilinan J."/>
            <person name="Riley R."/>
            <person name="Labutti K."/>
            <person name="Andreopoulos B."/>
            <person name="Lipzen A."/>
            <person name="Chen C."/>
            <person name="Yanf M."/>
            <person name="Daum C."/>
            <person name="Ng V."/>
            <person name="Clum A."/>
            <person name="Steindorff A."/>
            <person name="Ohm R."/>
            <person name="Martin F."/>
            <person name="Silar P."/>
            <person name="Natvig D."/>
            <person name="Lalanne C."/>
            <person name="Gautier V."/>
            <person name="Ament-Velasquez S.L."/>
            <person name="Kruys A."/>
            <person name="Hutchinson M.I."/>
            <person name="Powell A.J."/>
            <person name="Barry K."/>
            <person name="Miller A.N."/>
            <person name="Grigoriev I.V."/>
            <person name="Debuchy R."/>
            <person name="Gladieux P."/>
            <person name="Thoren M.H."/>
            <person name="Johannesson H."/>
        </authorList>
    </citation>
    <scope>NUCLEOTIDE SEQUENCE</scope>
    <source>
        <strain evidence="8">SMH2532-1</strain>
    </source>
</reference>
<dbReference type="Gene3D" id="1.20.1250.20">
    <property type="entry name" value="MFS general substrate transporter like domains"/>
    <property type="match status" value="2"/>
</dbReference>
<organism evidence="8 9">
    <name type="scientific">Cercophora newfieldiana</name>
    <dbReference type="NCBI Taxonomy" id="92897"/>
    <lineage>
        <taxon>Eukaryota</taxon>
        <taxon>Fungi</taxon>
        <taxon>Dikarya</taxon>
        <taxon>Ascomycota</taxon>
        <taxon>Pezizomycotina</taxon>
        <taxon>Sordariomycetes</taxon>
        <taxon>Sordariomycetidae</taxon>
        <taxon>Sordariales</taxon>
        <taxon>Lasiosphaeriaceae</taxon>
        <taxon>Cercophora</taxon>
    </lineage>
</organism>
<dbReference type="InterPro" id="IPR011701">
    <property type="entry name" value="MFS"/>
</dbReference>
<keyword evidence="2 6" id="KW-0812">Transmembrane</keyword>
<dbReference type="InterPro" id="IPR036259">
    <property type="entry name" value="MFS_trans_sf"/>
</dbReference>
<feature type="transmembrane region" description="Helical" evidence="6">
    <location>
        <begin position="348"/>
        <end position="370"/>
    </location>
</feature>
<evidence type="ECO:0000313" key="9">
    <source>
        <dbReference type="Proteomes" id="UP001174936"/>
    </source>
</evidence>
<comment type="caution">
    <text evidence="8">The sequence shown here is derived from an EMBL/GenBank/DDBJ whole genome shotgun (WGS) entry which is preliminary data.</text>
</comment>
<feature type="transmembrane region" description="Helical" evidence="6">
    <location>
        <begin position="309"/>
        <end position="327"/>
    </location>
</feature>
<evidence type="ECO:0000256" key="4">
    <source>
        <dbReference type="ARBA" id="ARBA00023136"/>
    </source>
</evidence>
<feature type="transmembrane region" description="Helical" evidence="6">
    <location>
        <begin position="208"/>
        <end position="231"/>
    </location>
</feature>
<feature type="transmembrane region" description="Helical" evidence="6">
    <location>
        <begin position="145"/>
        <end position="163"/>
    </location>
</feature>
<dbReference type="InterPro" id="IPR005829">
    <property type="entry name" value="Sugar_transporter_CS"/>
</dbReference>
<evidence type="ECO:0000313" key="8">
    <source>
        <dbReference type="EMBL" id="KAK0645628.1"/>
    </source>
</evidence>
<proteinExistence type="predicted"/>
<dbReference type="PANTHER" id="PTHR42718">
    <property type="entry name" value="MAJOR FACILITATOR SUPERFAMILY MULTIDRUG TRANSPORTER MFSC"/>
    <property type="match status" value="1"/>
</dbReference>
<dbReference type="PANTHER" id="PTHR42718:SF23">
    <property type="entry name" value="MAJOR FACILITATOR SUPERFAMILY (MFS) PROFILE DOMAIN-CONTAINING PROTEIN"/>
    <property type="match status" value="1"/>
</dbReference>
<feature type="transmembrane region" description="Helical" evidence="6">
    <location>
        <begin position="411"/>
        <end position="430"/>
    </location>
</feature>
<evidence type="ECO:0000256" key="1">
    <source>
        <dbReference type="ARBA" id="ARBA00004141"/>
    </source>
</evidence>
<comment type="subcellular location">
    <subcellularLocation>
        <location evidence="1">Membrane</location>
        <topology evidence="1">Multi-pass membrane protein</topology>
    </subcellularLocation>
</comment>
<dbReference type="InterPro" id="IPR020846">
    <property type="entry name" value="MFS_dom"/>
</dbReference>
<feature type="transmembrane region" description="Helical" evidence="6">
    <location>
        <begin position="237"/>
        <end position="256"/>
    </location>
</feature>
<keyword evidence="3 6" id="KW-1133">Transmembrane helix</keyword>
<evidence type="ECO:0000256" key="5">
    <source>
        <dbReference type="SAM" id="MobiDB-lite"/>
    </source>
</evidence>
<sequence length="569" mass="60938">MSSAAAAAEKTSLPTDSGEEGAIRPASTSRVAAESEEATAPVTGDVEAHFHNGTSKPSWKDGFGTRPVAFKNTLQEIAFVFQATNATAASSFFQGAASIVTVFIGRDLGMTQGEISWIIASTSLTAGAFQLGLGQMADLLGRRATFIIGMASFSAFSLIAGFARNPYWMDVVCGIIGICTAMVVPPAIGIMGAAYGKPSRRKNLAFSAFGAGNPLGFVFGSILSGVAARIFDWRASFMLIAIIWAVLAVMAFWTIPKVEAYPLDQPLKERFSTFVKTFDFAGTGLTIFGTGLLTAGITLGPDDGWNKPHIIAMLVLGIVLLVAFVFWERIYTHPLMPPHIWKDRNFTFIILSCLPGYMAFLSSNFWLAFFMQDLQRLEPLDVAIRLIPQAVAGLIYNIIAGSVLHRINNTLLIAMGSASYLASNVLLAVMRPDSRYWAFIFPSLILSVVGADFQFNVANMYVMQSLPSHQQALAGGIFNTIFRLGMAVSLGVSTAVFTTARGAPQALADPMWPYAKAFQTSIGMSAASFLFLPFVRLGTQGHSMAAVKKDGLVAGVVSGKDVGVMAKEK</sequence>
<dbReference type="AlphaFoldDB" id="A0AA39Y407"/>
<evidence type="ECO:0000256" key="2">
    <source>
        <dbReference type="ARBA" id="ARBA00022692"/>
    </source>
</evidence>
<name>A0AA39Y407_9PEZI</name>
<dbReference type="EMBL" id="JAULSV010000004">
    <property type="protein sequence ID" value="KAK0645628.1"/>
    <property type="molecule type" value="Genomic_DNA"/>
</dbReference>
<feature type="region of interest" description="Disordered" evidence="5">
    <location>
        <begin position="1"/>
        <end position="39"/>
    </location>
</feature>
<keyword evidence="4 6" id="KW-0472">Membrane</keyword>
<gene>
    <name evidence="8" type="ORF">B0T16DRAFT_327658</name>
</gene>
<feature type="transmembrane region" description="Helical" evidence="6">
    <location>
        <begin position="476"/>
        <end position="497"/>
    </location>
</feature>
<dbReference type="PROSITE" id="PS00216">
    <property type="entry name" value="SUGAR_TRANSPORT_1"/>
    <property type="match status" value="1"/>
</dbReference>